<dbReference type="CDD" id="cd05233">
    <property type="entry name" value="SDR_c"/>
    <property type="match status" value="1"/>
</dbReference>
<dbReference type="InterPro" id="IPR002347">
    <property type="entry name" value="SDR_fam"/>
</dbReference>
<dbReference type="InterPro" id="IPR057326">
    <property type="entry name" value="KR_dom"/>
</dbReference>
<dbReference type="Proteomes" id="UP000749311">
    <property type="component" value="Unassembled WGS sequence"/>
</dbReference>
<protein>
    <submittedName>
        <fullName evidence="4">NAD(P)-dependent dehydrogenase (Short-subunit alcohol dehydrogenase family)</fullName>
    </submittedName>
</protein>
<evidence type="ECO:0000256" key="1">
    <source>
        <dbReference type="ARBA" id="ARBA00006484"/>
    </source>
</evidence>
<dbReference type="InterPro" id="IPR036291">
    <property type="entry name" value="NAD(P)-bd_dom_sf"/>
</dbReference>
<dbReference type="Pfam" id="PF13561">
    <property type="entry name" value="adh_short_C2"/>
    <property type="match status" value="1"/>
</dbReference>
<dbReference type="Gene3D" id="3.40.50.720">
    <property type="entry name" value="NAD(P)-binding Rossmann-like Domain"/>
    <property type="match status" value="1"/>
</dbReference>
<evidence type="ECO:0000313" key="4">
    <source>
        <dbReference type="EMBL" id="NIH56779.1"/>
    </source>
</evidence>
<dbReference type="RefSeq" id="WP_167165975.1">
    <property type="nucleotide sequence ID" value="NZ_BAAAOO010000015.1"/>
</dbReference>
<gene>
    <name evidence="4" type="ORF">FB473_001424</name>
</gene>
<comment type="similarity">
    <text evidence="1">Belongs to the short-chain dehydrogenases/reductases (SDR) family.</text>
</comment>
<dbReference type="EMBL" id="JAAMOZ010000001">
    <property type="protein sequence ID" value="NIH56779.1"/>
    <property type="molecule type" value="Genomic_DNA"/>
</dbReference>
<evidence type="ECO:0000256" key="2">
    <source>
        <dbReference type="ARBA" id="ARBA00023002"/>
    </source>
</evidence>
<organism evidence="4 5">
    <name type="scientific">Brooklawnia cerclae</name>
    <dbReference type="NCBI Taxonomy" id="349934"/>
    <lineage>
        <taxon>Bacteria</taxon>
        <taxon>Bacillati</taxon>
        <taxon>Actinomycetota</taxon>
        <taxon>Actinomycetes</taxon>
        <taxon>Propionibacteriales</taxon>
        <taxon>Propionibacteriaceae</taxon>
        <taxon>Brooklawnia</taxon>
    </lineage>
</organism>
<sequence length="279" mass="29841">MDDVCVITGGGSGLGRATARAMGERGYQIVLTGRTPAKLETVVTELRATGVDAEALAGDVADRESMRQLARTAAKRGQVTAVIHAAGMSPHMGDPGVIMATNALGTVNVNDAFYEVMDARGCVIDTSSMSAYLTPKIVMPTHVYPLSRTDRSRFMRGMMRRVHLFPRTVRTGVAYGISKHFVIWFARTDAARFGARGVRVVSVTPGSFDTPMGDLESEESMTYVRNSAIKRLGRPEEIAHLYAAAADERMGYLTGTDILCDGGCVAGGASPFRRRGGTG</sequence>
<evidence type="ECO:0000313" key="5">
    <source>
        <dbReference type="Proteomes" id="UP000749311"/>
    </source>
</evidence>
<dbReference type="PANTHER" id="PTHR43008">
    <property type="entry name" value="BENZIL REDUCTASE"/>
    <property type="match status" value="1"/>
</dbReference>
<name>A0ABX0SEG8_9ACTN</name>
<dbReference type="SMART" id="SM00822">
    <property type="entry name" value="PKS_KR"/>
    <property type="match status" value="1"/>
</dbReference>
<feature type="domain" description="Ketoreductase" evidence="3">
    <location>
        <begin position="3"/>
        <end position="180"/>
    </location>
</feature>
<keyword evidence="5" id="KW-1185">Reference proteome</keyword>
<reference evidence="4 5" key="1">
    <citation type="submission" date="2020-02" db="EMBL/GenBank/DDBJ databases">
        <title>Sequencing the genomes of 1000 actinobacteria strains.</title>
        <authorList>
            <person name="Klenk H.-P."/>
        </authorList>
    </citation>
    <scope>NUCLEOTIDE SEQUENCE [LARGE SCALE GENOMIC DNA]</scope>
    <source>
        <strain evidence="4 5">DSM 19609</strain>
    </source>
</reference>
<dbReference type="PANTHER" id="PTHR43008:SF4">
    <property type="entry name" value="CHAIN DEHYDROGENASE, PUTATIVE (AFU_ORTHOLOGUE AFUA_4G08710)-RELATED"/>
    <property type="match status" value="1"/>
</dbReference>
<accession>A0ABX0SEG8</accession>
<dbReference type="PRINTS" id="PR00081">
    <property type="entry name" value="GDHRDH"/>
</dbReference>
<dbReference type="Pfam" id="PF00106">
    <property type="entry name" value="adh_short"/>
    <property type="match status" value="1"/>
</dbReference>
<dbReference type="SUPFAM" id="SSF51735">
    <property type="entry name" value="NAD(P)-binding Rossmann-fold domains"/>
    <property type="match status" value="1"/>
</dbReference>
<proteinExistence type="inferred from homology"/>
<keyword evidence="2" id="KW-0560">Oxidoreductase</keyword>
<comment type="caution">
    <text evidence="4">The sequence shown here is derived from an EMBL/GenBank/DDBJ whole genome shotgun (WGS) entry which is preliminary data.</text>
</comment>
<evidence type="ECO:0000259" key="3">
    <source>
        <dbReference type="SMART" id="SM00822"/>
    </source>
</evidence>